<keyword evidence="3" id="KW-1185">Reference proteome</keyword>
<feature type="chain" id="PRO_5040478074" evidence="1">
    <location>
        <begin position="26"/>
        <end position="149"/>
    </location>
</feature>
<protein>
    <submittedName>
        <fullName evidence="2">Uncharacterized protein</fullName>
    </submittedName>
</protein>
<reference evidence="2" key="1">
    <citation type="submission" date="2022-12" db="EMBL/GenBank/DDBJ databases">
        <title>Genome assemblies of Blomia tropicalis.</title>
        <authorList>
            <person name="Cui Y."/>
        </authorList>
    </citation>
    <scope>NUCLEOTIDE SEQUENCE</scope>
    <source>
        <tissue evidence="2">Adult mites</tissue>
    </source>
</reference>
<evidence type="ECO:0000256" key="1">
    <source>
        <dbReference type="SAM" id="SignalP"/>
    </source>
</evidence>
<organism evidence="2 3">
    <name type="scientific">Blomia tropicalis</name>
    <name type="common">Mite</name>
    <dbReference type="NCBI Taxonomy" id="40697"/>
    <lineage>
        <taxon>Eukaryota</taxon>
        <taxon>Metazoa</taxon>
        <taxon>Ecdysozoa</taxon>
        <taxon>Arthropoda</taxon>
        <taxon>Chelicerata</taxon>
        <taxon>Arachnida</taxon>
        <taxon>Acari</taxon>
        <taxon>Acariformes</taxon>
        <taxon>Sarcoptiformes</taxon>
        <taxon>Astigmata</taxon>
        <taxon>Glycyphagoidea</taxon>
        <taxon>Echimyopodidae</taxon>
        <taxon>Blomia</taxon>
    </lineage>
</organism>
<evidence type="ECO:0000313" key="3">
    <source>
        <dbReference type="Proteomes" id="UP001142055"/>
    </source>
</evidence>
<accession>A0A9Q0MF56</accession>
<evidence type="ECO:0000313" key="2">
    <source>
        <dbReference type="EMBL" id="KAJ6224973.1"/>
    </source>
</evidence>
<dbReference type="Proteomes" id="UP001142055">
    <property type="component" value="Chromosome 1"/>
</dbReference>
<keyword evidence="1" id="KW-0732">Signal</keyword>
<name>A0A9Q0MF56_BLOTA</name>
<dbReference type="AlphaFoldDB" id="A0A9Q0MF56"/>
<gene>
    <name evidence="2" type="ORF">RDWZM_003518</name>
</gene>
<comment type="caution">
    <text evidence="2">The sequence shown here is derived from an EMBL/GenBank/DDBJ whole genome shotgun (WGS) entry which is preliminary data.</text>
</comment>
<proteinExistence type="predicted"/>
<feature type="signal peptide" evidence="1">
    <location>
        <begin position="1"/>
        <end position="25"/>
    </location>
</feature>
<sequence>MVGSIHIFMVMLLMVFANNSKWVNGNTIRITSTNNDDRDNYQKLLDDIPSINFPQSSSSLLSVKRPDEQESNENVGYRCPIKKLHNLRLPLVDDYVQPPIDDDVPVMEQTLNSKPKRSFLIDCRPLLKKQFMTLQNGRSKYSLNIVLKT</sequence>
<dbReference type="EMBL" id="JAPWDV010000001">
    <property type="protein sequence ID" value="KAJ6224973.1"/>
    <property type="molecule type" value="Genomic_DNA"/>
</dbReference>